<dbReference type="CDD" id="cd00067">
    <property type="entry name" value="GAL4"/>
    <property type="match status" value="1"/>
</dbReference>
<dbReference type="PANTHER" id="PTHR37534">
    <property type="entry name" value="TRANSCRIPTIONAL ACTIVATOR PROTEIN UGA3"/>
    <property type="match status" value="1"/>
</dbReference>
<dbReference type="SUPFAM" id="SSF57701">
    <property type="entry name" value="Zn2/Cys6 DNA-binding domain"/>
    <property type="match status" value="1"/>
</dbReference>
<organism evidence="4 5">
    <name type="scientific">Amylocarpus encephaloides</name>
    <dbReference type="NCBI Taxonomy" id="45428"/>
    <lineage>
        <taxon>Eukaryota</taxon>
        <taxon>Fungi</taxon>
        <taxon>Dikarya</taxon>
        <taxon>Ascomycota</taxon>
        <taxon>Pezizomycotina</taxon>
        <taxon>Leotiomycetes</taxon>
        <taxon>Helotiales</taxon>
        <taxon>Helotiales incertae sedis</taxon>
        <taxon>Amylocarpus</taxon>
    </lineage>
</organism>
<dbReference type="InterPro" id="IPR001138">
    <property type="entry name" value="Zn2Cys6_DnaBD"/>
</dbReference>
<keyword evidence="5" id="KW-1185">Reference proteome</keyword>
<protein>
    <recommendedName>
        <fullName evidence="3">Zn(2)-C6 fungal-type domain-containing protein</fullName>
    </recommendedName>
</protein>
<keyword evidence="1" id="KW-0539">Nucleus</keyword>
<dbReference type="GO" id="GO:0045944">
    <property type="term" value="P:positive regulation of transcription by RNA polymerase II"/>
    <property type="evidence" value="ECO:0007669"/>
    <property type="project" value="TreeGrafter"/>
</dbReference>
<dbReference type="GO" id="GO:0008270">
    <property type="term" value="F:zinc ion binding"/>
    <property type="evidence" value="ECO:0007669"/>
    <property type="project" value="InterPro"/>
</dbReference>
<evidence type="ECO:0000256" key="1">
    <source>
        <dbReference type="ARBA" id="ARBA00023242"/>
    </source>
</evidence>
<dbReference type="InterPro" id="IPR036864">
    <property type="entry name" value="Zn2-C6_fun-type_DNA-bd_sf"/>
</dbReference>
<dbReference type="GO" id="GO:0005634">
    <property type="term" value="C:nucleus"/>
    <property type="evidence" value="ECO:0007669"/>
    <property type="project" value="TreeGrafter"/>
</dbReference>
<evidence type="ECO:0000313" key="5">
    <source>
        <dbReference type="Proteomes" id="UP000824998"/>
    </source>
</evidence>
<feature type="region of interest" description="Disordered" evidence="2">
    <location>
        <begin position="84"/>
        <end position="129"/>
    </location>
</feature>
<feature type="domain" description="Zn(2)-C6 fungal-type" evidence="3">
    <location>
        <begin position="18"/>
        <end position="48"/>
    </location>
</feature>
<evidence type="ECO:0000313" key="4">
    <source>
        <dbReference type="EMBL" id="KAG9235733.1"/>
    </source>
</evidence>
<gene>
    <name evidence="4" type="ORF">BJ875DRAFT_458272</name>
</gene>
<dbReference type="GO" id="GO:0000976">
    <property type="term" value="F:transcription cis-regulatory region binding"/>
    <property type="evidence" value="ECO:0007669"/>
    <property type="project" value="TreeGrafter"/>
</dbReference>
<proteinExistence type="predicted"/>
<comment type="caution">
    <text evidence="4">The sequence shown here is derived from an EMBL/GenBank/DDBJ whole genome shotgun (WGS) entry which is preliminary data.</text>
</comment>
<dbReference type="Pfam" id="PF00172">
    <property type="entry name" value="Zn_clus"/>
    <property type="match status" value="1"/>
</dbReference>
<evidence type="ECO:0000259" key="3">
    <source>
        <dbReference type="PROSITE" id="PS50048"/>
    </source>
</evidence>
<evidence type="ECO:0000256" key="2">
    <source>
        <dbReference type="SAM" id="MobiDB-lite"/>
    </source>
</evidence>
<dbReference type="PROSITE" id="PS00463">
    <property type="entry name" value="ZN2_CY6_FUNGAL_1"/>
    <property type="match status" value="1"/>
</dbReference>
<dbReference type="Proteomes" id="UP000824998">
    <property type="component" value="Unassembled WGS sequence"/>
</dbReference>
<dbReference type="PANTHER" id="PTHR37534:SF4">
    <property type="entry name" value="ZN(II)2CYS6 TRANSCRIPTION FACTOR (EUROFUNG)"/>
    <property type="match status" value="1"/>
</dbReference>
<dbReference type="PROSITE" id="PS50048">
    <property type="entry name" value="ZN2_CY6_FUNGAL_2"/>
    <property type="match status" value="1"/>
</dbReference>
<dbReference type="OrthoDB" id="5419315at2759"/>
<accession>A0A9P7YL28</accession>
<reference evidence="4" key="1">
    <citation type="journal article" date="2021" name="IMA Fungus">
        <title>Genomic characterization of three marine fungi, including Emericellopsis atlantica sp. nov. with signatures of a generalist lifestyle and marine biomass degradation.</title>
        <authorList>
            <person name="Hagestad O.C."/>
            <person name="Hou L."/>
            <person name="Andersen J.H."/>
            <person name="Hansen E.H."/>
            <person name="Altermark B."/>
            <person name="Li C."/>
            <person name="Kuhnert E."/>
            <person name="Cox R.J."/>
            <person name="Crous P.W."/>
            <person name="Spatafora J.W."/>
            <person name="Lail K."/>
            <person name="Amirebrahimi M."/>
            <person name="Lipzen A."/>
            <person name="Pangilinan J."/>
            <person name="Andreopoulos W."/>
            <person name="Hayes R.D."/>
            <person name="Ng V."/>
            <person name="Grigoriev I.V."/>
            <person name="Jackson S.A."/>
            <person name="Sutton T.D.S."/>
            <person name="Dobson A.D.W."/>
            <person name="Rama T."/>
        </authorList>
    </citation>
    <scope>NUCLEOTIDE SEQUENCE</scope>
    <source>
        <strain evidence="4">TRa018bII</strain>
    </source>
</reference>
<name>A0A9P7YL28_9HELO</name>
<dbReference type="AlphaFoldDB" id="A0A9P7YL28"/>
<dbReference type="GO" id="GO:0000981">
    <property type="term" value="F:DNA-binding transcription factor activity, RNA polymerase II-specific"/>
    <property type="evidence" value="ECO:0007669"/>
    <property type="project" value="InterPro"/>
</dbReference>
<dbReference type="SMART" id="SM00066">
    <property type="entry name" value="GAL4"/>
    <property type="match status" value="1"/>
</dbReference>
<sequence>MSQPEGTANTPRVRTRQGCWTCRRRRRKCDEDKPNCQNCIVKGFKCKYGVQLTFHDANLIQLDPEEAHALKVRTPARYGKLQFVDGLQDPSEESEQYTEAPGEDSRELAPMTPSPTHERTPSNTTNLDQIDYDYNETCHNTTSDELKTFERHPQRLERTNNPVNLPVFRRSPLVPPEVDQLRYNDTIFDANANKPELVKYFIDHIAPWLDLSSHNATYAVHLPVLSTTVVQLRSAMCVMAACQKRAIENRTSFNVGNALDVGVHYTPEASMRQPPSEHLEAGNYYSQEEVVATRHLREITNMLPLPMNEWTEHLRRAITDYEEQGMNGTSNGIVGAACWLMLRFDLASSIASRQRTAASVDMWHHLSTFSSSTTSQGQSTRHLHASLILCAQTSNLFSQSANGRANVDTWSHLYTRLQALQTHQSTDNLGPLLAFTIGRITLSPSSPSKIPTNFPLSIHTSRQTFYAHFLTHLTSLLLIQSRPRKINTRAAKGLKTAAWHAVQLCGLSISNNMAWSWEPVVMAALVFSGPFLSYGGQHGELAGHLRGLDRMTGWQVEREVERLERFWRCSY</sequence>
<dbReference type="Gene3D" id="4.10.240.10">
    <property type="entry name" value="Zn(2)-C6 fungal-type DNA-binding domain"/>
    <property type="match status" value="1"/>
</dbReference>
<dbReference type="EMBL" id="MU251423">
    <property type="protein sequence ID" value="KAG9235733.1"/>
    <property type="molecule type" value="Genomic_DNA"/>
</dbReference>